<feature type="transmembrane region" description="Helical" evidence="10">
    <location>
        <begin position="55"/>
        <end position="80"/>
    </location>
</feature>
<accession>A0ABY7E2Z6</accession>
<protein>
    <submittedName>
        <fullName evidence="12">OX2R-like protein</fullName>
    </submittedName>
</protein>
<evidence type="ECO:0000256" key="1">
    <source>
        <dbReference type="ARBA" id="ARBA00004141"/>
    </source>
</evidence>
<evidence type="ECO:0000259" key="11">
    <source>
        <dbReference type="PROSITE" id="PS50262"/>
    </source>
</evidence>
<dbReference type="PROSITE" id="PS00237">
    <property type="entry name" value="G_PROTEIN_RECEP_F1_1"/>
    <property type="match status" value="1"/>
</dbReference>
<keyword evidence="7 8" id="KW-0807">Transducer</keyword>
<evidence type="ECO:0000313" key="12">
    <source>
        <dbReference type="EMBL" id="WAR03317.1"/>
    </source>
</evidence>
<evidence type="ECO:0000256" key="4">
    <source>
        <dbReference type="ARBA" id="ARBA00023040"/>
    </source>
</evidence>
<feature type="transmembrane region" description="Helical" evidence="10">
    <location>
        <begin position="171"/>
        <end position="191"/>
    </location>
</feature>
<dbReference type="PRINTS" id="PR00237">
    <property type="entry name" value="GPCRRHODOPSN"/>
</dbReference>
<dbReference type="InterPro" id="IPR000276">
    <property type="entry name" value="GPCR_Rhodpsn"/>
</dbReference>
<feature type="domain" description="G-protein coupled receptors family 1 profile" evidence="11">
    <location>
        <begin position="71"/>
        <end position="315"/>
    </location>
</feature>
<dbReference type="PROSITE" id="PS50262">
    <property type="entry name" value="G_PROTEIN_RECEP_F1_2"/>
    <property type="match status" value="1"/>
</dbReference>
<evidence type="ECO:0000256" key="9">
    <source>
        <dbReference type="SAM" id="MobiDB-lite"/>
    </source>
</evidence>
<dbReference type="PANTHER" id="PTHR45695">
    <property type="entry name" value="LEUCOKININ RECEPTOR-RELATED"/>
    <property type="match status" value="1"/>
</dbReference>
<dbReference type="EMBL" id="CP111015">
    <property type="protein sequence ID" value="WAR03317.1"/>
    <property type="molecule type" value="Genomic_DNA"/>
</dbReference>
<dbReference type="InterPro" id="IPR017452">
    <property type="entry name" value="GPCR_Rhodpsn_7TM"/>
</dbReference>
<organism evidence="12 13">
    <name type="scientific">Mya arenaria</name>
    <name type="common">Soft-shell clam</name>
    <dbReference type="NCBI Taxonomy" id="6604"/>
    <lineage>
        <taxon>Eukaryota</taxon>
        <taxon>Metazoa</taxon>
        <taxon>Spiralia</taxon>
        <taxon>Lophotrochozoa</taxon>
        <taxon>Mollusca</taxon>
        <taxon>Bivalvia</taxon>
        <taxon>Autobranchia</taxon>
        <taxon>Heteroconchia</taxon>
        <taxon>Euheterodonta</taxon>
        <taxon>Imparidentia</taxon>
        <taxon>Neoheterodontei</taxon>
        <taxon>Myida</taxon>
        <taxon>Myoidea</taxon>
        <taxon>Myidae</taxon>
        <taxon>Mya</taxon>
    </lineage>
</organism>
<evidence type="ECO:0000256" key="8">
    <source>
        <dbReference type="RuleBase" id="RU000688"/>
    </source>
</evidence>
<reference evidence="12" key="1">
    <citation type="submission" date="2022-11" db="EMBL/GenBank/DDBJ databases">
        <title>Centuries of genome instability and evolution in soft-shell clam transmissible cancer (bioRxiv).</title>
        <authorList>
            <person name="Hart S.F.M."/>
            <person name="Yonemitsu M.A."/>
            <person name="Giersch R.M."/>
            <person name="Beal B.F."/>
            <person name="Arriagada G."/>
            <person name="Davis B.W."/>
            <person name="Ostrander E.A."/>
            <person name="Goff S.P."/>
            <person name="Metzger M.J."/>
        </authorList>
    </citation>
    <scope>NUCLEOTIDE SEQUENCE</scope>
    <source>
        <strain evidence="12">MELC-2E11</strain>
        <tissue evidence="12">Siphon/mantle</tissue>
    </source>
</reference>
<keyword evidence="13" id="KW-1185">Reference proteome</keyword>
<feature type="region of interest" description="Disordered" evidence="9">
    <location>
        <begin position="352"/>
        <end position="372"/>
    </location>
</feature>
<keyword evidence="6 8" id="KW-0675">Receptor</keyword>
<name>A0ABY7E2Z6_MYAAR</name>
<keyword evidence="5 10" id="KW-0472">Membrane</keyword>
<evidence type="ECO:0000313" key="13">
    <source>
        <dbReference type="Proteomes" id="UP001164746"/>
    </source>
</evidence>
<evidence type="ECO:0000256" key="2">
    <source>
        <dbReference type="ARBA" id="ARBA00022692"/>
    </source>
</evidence>
<dbReference type="InterPro" id="IPR000204">
    <property type="entry name" value="Orexin_rcpt"/>
</dbReference>
<dbReference type="PRINTS" id="PR01064">
    <property type="entry name" value="OREXINR"/>
</dbReference>
<dbReference type="SMART" id="SM01381">
    <property type="entry name" value="7TM_GPCR_Srsx"/>
    <property type="match status" value="1"/>
</dbReference>
<evidence type="ECO:0000256" key="7">
    <source>
        <dbReference type="ARBA" id="ARBA00023224"/>
    </source>
</evidence>
<comment type="similarity">
    <text evidence="8">Belongs to the G-protein coupled receptor 1 family.</text>
</comment>
<gene>
    <name evidence="12" type="ORF">MAR_009875</name>
</gene>
<dbReference type="Pfam" id="PF00001">
    <property type="entry name" value="7tm_1"/>
    <property type="match status" value="1"/>
</dbReference>
<keyword evidence="3 10" id="KW-1133">Transmembrane helix</keyword>
<feature type="compositionally biased region" description="Polar residues" evidence="9">
    <location>
        <begin position="359"/>
        <end position="372"/>
    </location>
</feature>
<keyword evidence="4 8" id="KW-0297">G-protein coupled receptor</keyword>
<evidence type="ECO:0000256" key="3">
    <source>
        <dbReference type="ARBA" id="ARBA00022989"/>
    </source>
</evidence>
<proteinExistence type="inferred from homology"/>
<dbReference type="SUPFAM" id="SSF81321">
    <property type="entry name" value="Family A G protein-coupled receptor-like"/>
    <property type="match status" value="1"/>
</dbReference>
<evidence type="ECO:0000256" key="6">
    <source>
        <dbReference type="ARBA" id="ARBA00023170"/>
    </source>
</evidence>
<comment type="subcellular location">
    <subcellularLocation>
        <location evidence="1">Membrane</location>
        <topology evidence="1">Multi-pass membrane protein</topology>
    </subcellularLocation>
</comment>
<dbReference type="PANTHER" id="PTHR45695:SF15">
    <property type="entry name" value="OPSIN RH2"/>
    <property type="match status" value="1"/>
</dbReference>
<dbReference type="Proteomes" id="UP001164746">
    <property type="component" value="Chromosome 4"/>
</dbReference>
<feature type="transmembrane region" description="Helical" evidence="10">
    <location>
        <begin position="132"/>
        <end position="150"/>
    </location>
</feature>
<feature type="transmembrane region" description="Helical" evidence="10">
    <location>
        <begin position="217"/>
        <end position="237"/>
    </location>
</feature>
<feature type="transmembrane region" description="Helical" evidence="10">
    <location>
        <begin position="92"/>
        <end position="112"/>
    </location>
</feature>
<keyword evidence="2 8" id="KW-0812">Transmembrane</keyword>
<evidence type="ECO:0000256" key="10">
    <source>
        <dbReference type="SAM" id="Phobius"/>
    </source>
</evidence>
<sequence length="372" mass="42046">MGDGLGHIININITGNYVMSYVGNRNCNHNDLCMVESEYFDYMYTTGIFPDTSQWILIAAYIVVFLIGLLGNVLVCCVIWQNHSMRTVTNIFIVNLSIADIAVIVMCLPLTLLVDITETWFLGTVICKINQFTMTTTIAVSVLTLTAISVERWYAICHPLSFHSTVRRARAIIVVIWLLSSCIALPETIAAEEVRQWDDSVLFAACYPVRLEPTGLMIWQFCLIIGLYVLPICLMGFTYTHIAYVLYTGGVPGESRTQRPMLASSGKENEDQLDARKKAAKMYADVLDDVENAKTFALVAHLAIFLNSCLNPIIYNFMSDKFRKAFRQVMWSCLKCRCNNARATGGMSDGFKRVEMHQQNRPRLQQYSRDEA</sequence>
<dbReference type="Gene3D" id="1.20.1070.10">
    <property type="entry name" value="Rhodopsin 7-helix transmembrane proteins"/>
    <property type="match status" value="1"/>
</dbReference>
<evidence type="ECO:0000256" key="5">
    <source>
        <dbReference type="ARBA" id="ARBA00023136"/>
    </source>
</evidence>